<accession>A0AAN7AHM7</accession>
<gene>
    <name evidence="3" type="ORF">QBC35DRAFT_554231</name>
</gene>
<dbReference type="Proteomes" id="UP001302126">
    <property type="component" value="Unassembled WGS sequence"/>
</dbReference>
<proteinExistence type="predicted"/>
<feature type="compositionally biased region" description="Basic and acidic residues" evidence="1">
    <location>
        <begin position="96"/>
        <end position="107"/>
    </location>
</feature>
<evidence type="ECO:0000313" key="4">
    <source>
        <dbReference type="Proteomes" id="UP001302126"/>
    </source>
</evidence>
<reference evidence="3" key="1">
    <citation type="journal article" date="2023" name="Mol. Phylogenet. Evol.">
        <title>Genome-scale phylogeny and comparative genomics of the fungal order Sordariales.</title>
        <authorList>
            <person name="Hensen N."/>
            <person name="Bonometti L."/>
            <person name="Westerberg I."/>
            <person name="Brannstrom I.O."/>
            <person name="Guillou S."/>
            <person name="Cros-Aarteil S."/>
            <person name="Calhoun S."/>
            <person name="Haridas S."/>
            <person name="Kuo A."/>
            <person name="Mondo S."/>
            <person name="Pangilinan J."/>
            <person name="Riley R."/>
            <person name="LaButti K."/>
            <person name="Andreopoulos B."/>
            <person name="Lipzen A."/>
            <person name="Chen C."/>
            <person name="Yan M."/>
            <person name="Daum C."/>
            <person name="Ng V."/>
            <person name="Clum A."/>
            <person name="Steindorff A."/>
            <person name="Ohm R.A."/>
            <person name="Martin F."/>
            <person name="Silar P."/>
            <person name="Natvig D.O."/>
            <person name="Lalanne C."/>
            <person name="Gautier V."/>
            <person name="Ament-Velasquez S.L."/>
            <person name="Kruys A."/>
            <person name="Hutchinson M.I."/>
            <person name="Powell A.J."/>
            <person name="Barry K."/>
            <person name="Miller A.N."/>
            <person name="Grigoriev I.V."/>
            <person name="Debuchy R."/>
            <person name="Gladieux P."/>
            <person name="Hiltunen Thoren M."/>
            <person name="Johannesson H."/>
        </authorList>
    </citation>
    <scope>NUCLEOTIDE SEQUENCE</scope>
    <source>
        <strain evidence="3">PSN309</strain>
    </source>
</reference>
<reference evidence="3" key="2">
    <citation type="submission" date="2023-05" db="EMBL/GenBank/DDBJ databases">
        <authorList>
            <consortium name="Lawrence Berkeley National Laboratory"/>
            <person name="Steindorff A."/>
            <person name="Hensen N."/>
            <person name="Bonometti L."/>
            <person name="Westerberg I."/>
            <person name="Brannstrom I.O."/>
            <person name="Guillou S."/>
            <person name="Cros-Aarteil S."/>
            <person name="Calhoun S."/>
            <person name="Haridas S."/>
            <person name="Kuo A."/>
            <person name="Mondo S."/>
            <person name="Pangilinan J."/>
            <person name="Riley R."/>
            <person name="Labutti K."/>
            <person name="Andreopoulos B."/>
            <person name="Lipzen A."/>
            <person name="Chen C."/>
            <person name="Yanf M."/>
            <person name="Daum C."/>
            <person name="Ng V."/>
            <person name="Clum A."/>
            <person name="Ohm R."/>
            <person name="Martin F."/>
            <person name="Silar P."/>
            <person name="Natvig D."/>
            <person name="Lalanne C."/>
            <person name="Gautier V."/>
            <person name="Ament-Velasquez S.L."/>
            <person name="Kruys A."/>
            <person name="Hutchinson M.I."/>
            <person name="Powell A.J."/>
            <person name="Barry K."/>
            <person name="Miller A.N."/>
            <person name="Grigoriev I.V."/>
            <person name="Debuchy R."/>
            <person name="Gladieux P."/>
            <person name="Thoren M.H."/>
            <person name="Johannesson H."/>
        </authorList>
    </citation>
    <scope>NUCLEOTIDE SEQUENCE</scope>
    <source>
        <strain evidence="3">PSN309</strain>
    </source>
</reference>
<evidence type="ECO:0000256" key="2">
    <source>
        <dbReference type="SAM" id="Phobius"/>
    </source>
</evidence>
<keyword evidence="2" id="KW-1133">Transmembrane helix</keyword>
<name>A0AAN7AHM7_9PEZI</name>
<sequence>MITPPQSPKIPCGQAAGSRGFQSISNHRGSRNSNTDGNERTDAGQEENATSSGSIPPASSSVQDLGVSTSISPNDQVYAFVDLDDINAFNNDADGNDAHESDAHENDANEDDANEDDANEDNTNEDDGNNNNNFNNPMADMQADRRRNNLMREAITVHLYMLFFFVSMHWAFVRFMDRH</sequence>
<keyword evidence="2" id="KW-0472">Membrane</keyword>
<feature type="transmembrane region" description="Helical" evidence="2">
    <location>
        <begin position="155"/>
        <end position="173"/>
    </location>
</feature>
<keyword evidence="2" id="KW-0812">Transmembrane</keyword>
<organism evidence="3 4">
    <name type="scientific">Podospora australis</name>
    <dbReference type="NCBI Taxonomy" id="1536484"/>
    <lineage>
        <taxon>Eukaryota</taxon>
        <taxon>Fungi</taxon>
        <taxon>Dikarya</taxon>
        <taxon>Ascomycota</taxon>
        <taxon>Pezizomycotina</taxon>
        <taxon>Sordariomycetes</taxon>
        <taxon>Sordariomycetidae</taxon>
        <taxon>Sordariales</taxon>
        <taxon>Podosporaceae</taxon>
        <taxon>Podospora</taxon>
    </lineage>
</organism>
<feature type="compositionally biased region" description="Low complexity" evidence="1">
    <location>
        <begin position="129"/>
        <end position="139"/>
    </location>
</feature>
<feature type="compositionally biased region" description="Polar residues" evidence="1">
    <location>
        <begin position="20"/>
        <end position="36"/>
    </location>
</feature>
<feature type="region of interest" description="Disordered" evidence="1">
    <location>
        <begin position="1"/>
        <end position="70"/>
    </location>
</feature>
<feature type="compositionally biased region" description="Acidic residues" evidence="1">
    <location>
        <begin position="108"/>
        <end position="128"/>
    </location>
</feature>
<feature type="region of interest" description="Disordered" evidence="1">
    <location>
        <begin position="89"/>
        <end position="139"/>
    </location>
</feature>
<dbReference type="AlphaFoldDB" id="A0AAN7AHM7"/>
<feature type="compositionally biased region" description="Low complexity" evidence="1">
    <location>
        <begin position="51"/>
        <end position="61"/>
    </location>
</feature>
<dbReference type="EMBL" id="MU864426">
    <property type="protein sequence ID" value="KAK4186322.1"/>
    <property type="molecule type" value="Genomic_DNA"/>
</dbReference>
<keyword evidence="4" id="KW-1185">Reference proteome</keyword>
<comment type="caution">
    <text evidence="3">The sequence shown here is derived from an EMBL/GenBank/DDBJ whole genome shotgun (WGS) entry which is preliminary data.</text>
</comment>
<evidence type="ECO:0000256" key="1">
    <source>
        <dbReference type="SAM" id="MobiDB-lite"/>
    </source>
</evidence>
<protein>
    <submittedName>
        <fullName evidence="3">Uncharacterized protein</fullName>
    </submittedName>
</protein>
<evidence type="ECO:0000313" key="3">
    <source>
        <dbReference type="EMBL" id="KAK4186322.1"/>
    </source>
</evidence>